<accession>K1WVN6</accession>
<keyword evidence="4" id="KW-1185">Reference proteome</keyword>
<feature type="domain" description="Peroxin/Ferlin" evidence="2">
    <location>
        <begin position="219"/>
        <end position="254"/>
    </location>
</feature>
<evidence type="ECO:0000256" key="1">
    <source>
        <dbReference type="SAM" id="MobiDB-lite"/>
    </source>
</evidence>
<dbReference type="InterPro" id="IPR006614">
    <property type="entry name" value="Peroxin/Ferlin"/>
</dbReference>
<feature type="compositionally biased region" description="Basic and acidic residues" evidence="1">
    <location>
        <begin position="484"/>
        <end position="505"/>
    </location>
</feature>
<dbReference type="RefSeq" id="XP_007292895.1">
    <property type="nucleotide sequence ID" value="XM_007292833.1"/>
</dbReference>
<protein>
    <submittedName>
        <fullName evidence="3">Meiotically up-regulated 65 protein</fullName>
    </submittedName>
</protein>
<dbReference type="SMART" id="SM00694">
    <property type="entry name" value="DysFC"/>
    <property type="match status" value="1"/>
</dbReference>
<dbReference type="GO" id="GO:0016020">
    <property type="term" value="C:membrane"/>
    <property type="evidence" value="ECO:0007669"/>
    <property type="project" value="InterPro"/>
</dbReference>
<evidence type="ECO:0000313" key="4">
    <source>
        <dbReference type="Proteomes" id="UP000006753"/>
    </source>
</evidence>
<dbReference type="HOGENOM" id="CLU_028361_1_0_1"/>
<proteinExistence type="predicted"/>
<feature type="region of interest" description="Disordered" evidence="1">
    <location>
        <begin position="454"/>
        <end position="505"/>
    </location>
</feature>
<dbReference type="Proteomes" id="UP000006753">
    <property type="component" value="Unassembled WGS sequence"/>
</dbReference>
<feature type="compositionally biased region" description="Acidic residues" evidence="1">
    <location>
        <begin position="111"/>
        <end position="120"/>
    </location>
</feature>
<dbReference type="OrthoDB" id="72441at2759"/>
<organism evidence="3 4">
    <name type="scientific">Marssonina brunnea f. sp. multigermtubi (strain MB_m1)</name>
    <name type="common">Marssonina leaf spot fungus</name>
    <dbReference type="NCBI Taxonomy" id="1072389"/>
    <lineage>
        <taxon>Eukaryota</taxon>
        <taxon>Fungi</taxon>
        <taxon>Dikarya</taxon>
        <taxon>Ascomycota</taxon>
        <taxon>Pezizomycotina</taxon>
        <taxon>Leotiomycetes</taxon>
        <taxon>Helotiales</taxon>
        <taxon>Drepanopezizaceae</taxon>
        <taxon>Drepanopeziza</taxon>
    </lineage>
</organism>
<dbReference type="AlphaFoldDB" id="K1WVN6"/>
<evidence type="ECO:0000259" key="2">
    <source>
        <dbReference type="SMART" id="SM00694"/>
    </source>
</evidence>
<dbReference type="InParanoid" id="K1WVN6"/>
<feature type="compositionally biased region" description="Basic and acidic residues" evidence="1">
    <location>
        <begin position="17"/>
        <end position="30"/>
    </location>
</feature>
<evidence type="ECO:0000313" key="3">
    <source>
        <dbReference type="EMBL" id="EKD16537.1"/>
    </source>
</evidence>
<dbReference type="KEGG" id="mbe:MBM_05006"/>
<dbReference type="STRING" id="1072389.K1WVN6"/>
<gene>
    <name evidence="3" type="ORF">MBM_05006</name>
</gene>
<dbReference type="eggNOG" id="ENOG502S2MG">
    <property type="taxonomic scope" value="Eukaryota"/>
</dbReference>
<dbReference type="GeneID" id="18760941"/>
<feature type="compositionally biased region" description="Basic and acidic residues" evidence="1">
    <location>
        <begin position="76"/>
        <end position="94"/>
    </location>
</feature>
<dbReference type="OMA" id="RWQFLTH"/>
<dbReference type="EMBL" id="JH921438">
    <property type="protein sequence ID" value="EKD16537.1"/>
    <property type="molecule type" value="Genomic_DNA"/>
</dbReference>
<reference evidence="3 4" key="1">
    <citation type="journal article" date="2012" name="BMC Genomics">
        <title>Sequencing the genome of Marssonina brunnea reveals fungus-poplar co-evolution.</title>
        <authorList>
            <person name="Zhu S."/>
            <person name="Cao Y.-Z."/>
            <person name="Jiang C."/>
            <person name="Tan B.-Y."/>
            <person name="Wang Z."/>
            <person name="Feng S."/>
            <person name="Zhang L."/>
            <person name="Su X.-H."/>
            <person name="Brejova B."/>
            <person name="Vinar T."/>
            <person name="Xu M."/>
            <person name="Wang M.-X."/>
            <person name="Zhang S.-G."/>
            <person name="Huang M.-R."/>
            <person name="Wu R."/>
            <person name="Zhou Y."/>
        </authorList>
    </citation>
    <scope>NUCLEOTIDE SEQUENCE [LARGE SCALE GENOMIC DNA]</scope>
    <source>
        <strain evidence="3 4">MB_m1</strain>
    </source>
</reference>
<sequence>MFLLRSSTRRPAPLKSTDYDHEINLVDHTRSASPEVARSRSARSAGERPLSPNVSGSSSRRHSDVPLRKHSTSQRLRQEITKRKYSKYQDRRLGDQGSDDEESAGGGPTEGTDEQAVDGEQDQRGRPANGGSGGKSKTSPKEPQSAIDILYENQRGGFLCGMPLFSSRALGNADPSPWTNSAQKTSATNITNAQVPDPSWEWAWPEWHINLEDGVDEDGWEYSFMFSKKFSWHKKSWWNSFVRRRAWIRQRVKKHTAYLPNQGHMLNSDYFTIHPTDARSRSRASTGAESQTNRYSTATLSKWELDEGIDFQNIQDIGSLMKALKLARIDRERTEAVESFIKHGGDDLYYLRDHMHDIMGMFIFQASRRLLLSNLLSDFNKASEENESSEAEGDSVRKRRLENLEAAVKHADEEVQRLEFWSDVKDMAEKGLTRGAVDDRQGWDHRWAGIDSSGPRDVISEKKLPGTANCKRGEGNGTAILDGLGRKLSEGKADGMAKGRGKAKE</sequence>
<feature type="region of interest" description="Disordered" evidence="1">
    <location>
        <begin position="1"/>
        <end position="143"/>
    </location>
</feature>
<name>K1WVN6_MARBU</name>